<dbReference type="GO" id="GO:0016787">
    <property type="term" value="F:hydrolase activity"/>
    <property type="evidence" value="ECO:0007669"/>
    <property type="project" value="UniProtKB-KW"/>
</dbReference>
<dbReference type="KEGG" id="rmm:ROSMUCSMR3_01282"/>
<dbReference type="EMBL" id="CP020474">
    <property type="protein sequence ID" value="ARE82775.1"/>
    <property type="molecule type" value="Genomic_DNA"/>
</dbReference>
<dbReference type="AlphaFoldDB" id="A0A1V0RMC1"/>
<dbReference type="PANTHER" id="PTHR48081:SF8">
    <property type="entry name" value="ALPHA_BETA HYDROLASE FOLD-3 DOMAIN-CONTAINING PROTEIN-RELATED"/>
    <property type="match status" value="1"/>
</dbReference>
<evidence type="ECO:0000313" key="5">
    <source>
        <dbReference type="Proteomes" id="UP000192273"/>
    </source>
</evidence>
<dbReference type="PANTHER" id="PTHR48081">
    <property type="entry name" value="AB HYDROLASE SUPERFAMILY PROTEIN C4A8.06C"/>
    <property type="match status" value="1"/>
</dbReference>
<evidence type="ECO:0000256" key="2">
    <source>
        <dbReference type="ARBA" id="ARBA00022801"/>
    </source>
</evidence>
<dbReference type="InterPro" id="IPR029058">
    <property type="entry name" value="AB_hydrolase_fold"/>
</dbReference>
<sequence>MSWQLRLLNRQLRWFEKPALARHDKDRLRRSFAFKSRLYFHAPFGSSFLRDTLDGVPVQWARARGAQPAPVILYFHGGAYVFGTSTTHRAMLAKLSALTGLPACLPDYRLAPEHPFPAQITDALATYRALRAKQEVIIGGDSAGGGLALALLHEILAQGLAPPLGVFAFSPLTDVTYSGASVTENAARDCVLSASRVAEMLEMFLRGQDPRDPRASPLFGVFTGAPPVWMTVGDTEILRDDTLRMQAALVAQGVQSTLTVAPDHPHVWPIFHNILPEARSTLRDLAAWIRSL</sequence>
<evidence type="ECO:0000313" key="4">
    <source>
        <dbReference type="EMBL" id="ARE82775.1"/>
    </source>
</evidence>
<dbReference type="EC" id="3.1.1.83" evidence="4"/>
<comment type="similarity">
    <text evidence="1">Belongs to the 'GDXG' lipolytic enzyme family.</text>
</comment>
<dbReference type="SUPFAM" id="SSF53474">
    <property type="entry name" value="alpha/beta-Hydrolases"/>
    <property type="match status" value="1"/>
</dbReference>
<dbReference type="PROSITE" id="PS01173">
    <property type="entry name" value="LIPASE_GDXG_HIS"/>
    <property type="match status" value="1"/>
</dbReference>
<evidence type="ECO:0000256" key="1">
    <source>
        <dbReference type="ARBA" id="ARBA00010515"/>
    </source>
</evidence>
<dbReference type="OrthoDB" id="9806180at2"/>
<dbReference type="Gene3D" id="3.40.50.1820">
    <property type="entry name" value="alpha/beta hydrolase"/>
    <property type="match status" value="1"/>
</dbReference>
<dbReference type="InterPro" id="IPR002168">
    <property type="entry name" value="Lipase_GDXG_HIS_AS"/>
</dbReference>
<dbReference type="Proteomes" id="UP000192273">
    <property type="component" value="Chromosome"/>
</dbReference>
<dbReference type="InterPro" id="IPR013094">
    <property type="entry name" value="AB_hydrolase_3"/>
</dbReference>
<accession>A0A1V0RMC1</accession>
<keyword evidence="5" id="KW-1185">Reference proteome</keyword>
<dbReference type="InterPro" id="IPR050300">
    <property type="entry name" value="GDXG_lipolytic_enzyme"/>
</dbReference>
<reference evidence="4 5" key="1">
    <citation type="submission" date="2017-03" db="EMBL/GenBank/DDBJ databases">
        <title>Genome Sequence of Roseovarius mucosus strain SMR3 Isolated from a culture of the Diatom Skeletonema marinoi.</title>
        <authorList>
            <person name="Topel M."/>
            <person name="Pinder M."/>
            <person name="Johansson O.N."/>
            <person name="Kourtchenko O."/>
            <person name="Godhe A."/>
            <person name="Clarke A.K."/>
        </authorList>
    </citation>
    <scope>NUCLEOTIDE SEQUENCE [LARGE SCALE GENOMIC DNA]</scope>
    <source>
        <strain evidence="4 5">SMR3</strain>
    </source>
</reference>
<organism evidence="4 5">
    <name type="scientific">Roseovarius mucosus</name>
    <dbReference type="NCBI Taxonomy" id="215743"/>
    <lineage>
        <taxon>Bacteria</taxon>
        <taxon>Pseudomonadati</taxon>
        <taxon>Pseudomonadota</taxon>
        <taxon>Alphaproteobacteria</taxon>
        <taxon>Rhodobacterales</taxon>
        <taxon>Roseobacteraceae</taxon>
        <taxon>Roseovarius</taxon>
    </lineage>
</organism>
<dbReference type="Pfam" id="PF07859">
    <property type="entry name" value="Abhydrolase_3"/>
    <property type="match status" value="1"/>
</dbReference>
<name>A0A1V0RMC1_9RHOB</name>
<gene>
    <name evidence="4" type="primary">mlhB</name>
    <name evidence="4" type="ORF">ROSMUCSMR3_01282</name>
</gene>
<feature type="domain" description="Alpha/beta hydrolase fold-3" evidence="3">
    <location>
        <begin position="72"/>
        <end position="268"/>
    </location>
</feature>
<dbReference type="RefSeq" id="WP_081506791.1">
    <property type="nucleotide sequence ID" value="NZ_CP020474.1"/>
</dbReference>
<protein>
    <submittedName>
        <fullName evidence="4">Monoterpene epsilon-lactone hydrolase</fullName>
        <ecNumber evidence="4">3.1.1.83</ecNumber>
    </submittedName>
</protein>
<proteinExistence type="inferred from homology"/>
<evidence type="ECO:0000259" key="3">
    <source>
        <dbReference type="Pfam" id="PF07859"/>
    </source>
</evidence>
<keyword evidence="2 4" id="KW-0378">Hydrolase</keyword>